<organism evidence="1">
    <name type="scientific">bioreactor metagenome</name>
    <dbReference type="NCBI Taxonomy" id="1076179"/>
    <lineage>
        <taxon>unclassified sequences</taxon>
        <taxon>metagenomes</taxon>
        <taxon>ecological metagenomes</taxon>
    </lineage>
</organism>
<gene>
    <name evidence="1" type="ORF">SDC9_157152</name>
</gene>
<evidence type="ECO:0000313" key="1">
    <source>
        <dbReference type="EMBL" id="MPN09859.1"/>
    </source>
</evidence>
<dbReference type="AlphaFoldDB" id="A0A645F948"/>
<reference evidence="1" key="1">
    <citation type="submission" date="2019-08" db="EMBL/GenBank/DDBJ databases">
        <authorList>
            <person name="Kucharzyk K."/>
            <person name="Murdoch R.W."/>
            <person name="Higgins S."/>
            <person name="Loffler F."/>
        </authorList>
    </citation>
    <scope>NUCLEOTIDE SEQUENCE</scope>
</reference>
<comment type="caution">
    <text evidence="1">The sequence shown here is derived from an EMBL/GenBank/DDBJ whole genome shotgun (WGS) entry which is preliminary data.</text>
</comment>
<sequence length="174" mass="18725">MFFISSLASILSSLAFSTFKILPLSGRIACVFGVRAILAEPPAESPSTRYISQFTGSLSEQSASLPGRRAFSSTLLRRTSSLAFLAASLALAATRPFSTIVFAICGFSSKKYVKYSVSTDSTAFFASLFPRRVFVCPSNWGSVILTLITAVIPSLTSSPERFLSASFISPMFLE</sequence>
<name>A0A645F948_9ZZZZ</name>
<protein>
    <submittedName>
        <fullName evidence="1">Uncharacterized protein</fullName>
    </submittedName>
</protein>
<proteinExistence type="predicted"/>
<accession>A0A645F948</accession>
<dbReference type="EMBL" id="VSSQ01055989">
    <property type="protein sequence ID" value="MPN09859.1"/>
    <property type="molecule type" value="Genomic_DNA"/>
</dbReference>